<proteinExistence type="inferred from homology"/>
<protein>
    <recommendedName>
        <fullName evidence="5">Glycosyltransferase 2-like domain-containing protein</fullName>
    </recommendedName>
</protein>
<gene>
    <name evidence="6" type="ORF">CU041_14780</name>
</gene>
<evidence type="ECO:0000256" key="3">
    <source>
        <dbReference type="ARBA" id="ARBA00022679"/>
    </source>
</evidence>
<dbReference type="InterPro" id="IPR050834">
    <property type="entry name" value="Glycosyltransf_2"/>
</dbReference>
<feature type="region of interest" description="Disordered" evidence="4">
    <location>
        <begin position="1"/>
        <end position="34"/>
    </location>
</feature>
<feature type="domain" description="Glycosyltransferase 2-like" evidence="5">
    <location>
        <begin position="39"/>
        <end position="148"/>
    </location>
</feature>
<evidence type="ECO:0000313" key="6">
    <source>
        <dbReference type="EMBL" id="PKR48733.1"/>
    </source>
</evidence>
<evidence type="ECO:0000256" key="4">
    <source>
        <dbReference type="SAM" id="MobiDB-lite"/>
    </source>
</evidence>
<dbReference type="EMBL" id="PGTS01000005">
    <property type="protein sequence ID" value="PKR48733.1"/>
    <property type="molecule type" value="Genomic_DNA"/>
</dbReference>
<evidence type="ECO:0000256" key="2">
    <source>
        <dbReference type="ARBA" id="ARBA00022676"/>
    </source>
</evidence>
<name>A0ABX4R621_9PROT</name>
<comment type="caution">
    <text evidence="6">The sequence shown here is derived from an EMBL/GenBank/DDBJ whole genome shotgun (WGS) entry which is preliminary data.</text>
</comment>
<keyword evidence="2" id="KW-0328">Glycosyltransferase</keyword>
<reference evidence="6 7" key="1">
    <citation type="submission" date="2017-11" db="EMBL/GenBank/DDBJ databases">
        <title>Biodiversity and function of Thalassospira species in the particle-attached aromatic-hydrocarbon-degrading consortia from the surface seawater of the China South Sea.</title>
        <authorList>
            <person name="Dong C."/>
            <person name="Liu R."/>
            <person name="Shao Z."/>
        </authorList>
    </citation>
    <scope>NUCLEOTIDE SEQUENCE [LARGE SCALE GENOMIC DNA]</scope>
    <source>
        <strain evidence="6 7">139Z-12</strain>
    </source>
</reference>
<dbReference type="PANTHER" id="PTHR43685:SF5">
    <property type="entry name" value="GLYCOSYLTRANSFERASE EPSE-RELATED"/>
    <property type="match status" value="1"/>
</dbReference>
<evidence type="ECO:0000256" key="1">
    <source>
        <dbReference type="ARBA" id="ARBA00006739"/>
    </source>
</evidence>
<evidence type="ECO:0000259" key="5">
    <source>
        <dbReference type="Pfam" id="PF00535"/>
    </source>
</evidence>
<comment type="similarity">
    <text evidence="1">Belongs to the glycosyltransferase 2 family.</text>
</comment>
<keyword evidence="7" id="KW-1185">Reference proteome</keyword>
<dbReference type="Gene3D" id="3.90.550.10">
    <property type="entry name" value="Spore Coat Polysaccharide Biosynthesis Protein SpsA, Chain A"/>
    <property type="match status" value="1"/>
</dbReference>
<dbReference type="PANTHER" id="PTHR43685">
    <property type="entry name" value="GLYCOSYLTRANSFERASE"/>
    <property type="match status" value="1"/>
</dbReference>
<dbReference type="SUPFAM" id="SSF53448">
    <property type="entry name" value="Nucleotide-diphospho-sugar transferases"/>
    <property type="match status" value="1"/>
</dbReference>
<dbReference type="InterPro" id="IPR029044">
    <property type="entry name" value="Nucleotide-diphossugar_trans"/>
</dbReference>
<keyword evidence="3" id="KW-0808">Transferase</keyword>
<organism evidence="6 7">
    <name type="scientific">Thalassospira povalilytica</name>
    <dbReference type="NCBI Taxonomy" id="732237"/>
    <lineage>
        <taxon>Bacteria</taxon>
        <taxon>Pseudomonadati</taxon>
        <taxon>Pseudomonadota</taxon>
        <taxon>Alphaproteobacteria</taxon>
        <taxon>Rhodospirillales</taxon>
        <taxon>Thalassospiraceae</taxon>
        <taxon>Thalassospira</taxon>
    </lineage>
</organism>
<accession>A0ABX4R621</accession>
<dbReference type="InterPro" id="IPR001173">
    <property type="entry name" value="Glyco_trans_2-like"/>
</dbReference>
<dbReference type="Proteomes" id="UP000233365">
    <property type="component" value="Unassembled WGS sequence"/>
</dbReference>
<evidence type="ECO:0000313" key="7">
    <source>
        <dbReference type="Proteomes" id="UP000233365"/>
    </source>
</evidence>
<sequence>MTMTRLRLRARPSASRPRRQTRQPLLSGGRTGKMTDPVTVITTIYNGSRFIDGFARNLVQTLRAQDRAILLDDGSNSPLVLPDILRSDARIKLITAKRLGRGAALNLAIGNCKNGLIAIQDIDDLSLPGRLDAQADFLAARPDALSFTPAQSDRPVICRKGSRKIAPSRLYVSNPFHHSSLAFHRDIWVGAGGYDTNLPCCIDLDFYLRAACRAGASFWQLDTPFIARNLDPAERFYAAIPSDIYRATLQTVLDRYRADVGFSHWMILAMMRTKLGIARGTG</sequence>
<feature type="compositionally biased region" description="Basic residues" evidence="4">
    <location>
        <begin position="1"/>
        <end position="21"/>
    </location>
</feature>
<dbReference type="Pfam" id="PF00535">
    <property type="entry name" value="Glycos_transf_2"/>
    <property type="match status" value="1"/>
</dbReference>